<dbReference type="GO" id="GO:0015188">
    <property type="term" value="F:L-isoleucine transmembrane transporter activity"/>
    <property type="evidence" value="ECO:0007669"/>
    <property type="project" value="TreeGrafter"/>
</dbReference>
<dbReference type="GO" id="GO:0015820">
    <property type="term" value="P:L-leucine transport"/>
    <property type="evidence" value="ECO:0007669"/>
    <property type="project" value="TreeGrafter"/>
</dbReference>
<keyword evidence="7 9" id="KW-1133">Transmembrane helix</keyword>
<feature type="transmembrane region" description="Helical" evidence="9">
    <location>
        <begin position="120"/>
        <end position="140"/>
    </location>
</feature>
<dbReference type="Pfam" id="PF05525">
    <property type="entry name" value="Branch_AA_trans"/>
    <property type="match status" value="1"/>
</dbReference>
<evidence type="ECO:0000313" key="11">
    <source>
        <dbReference type="EMBL" id="SMG07319.1"/>
    </source>
</evidence>
<name>A0A1X7HZ55_9CORY</name>
<dbReference type="Proteomes" id="UP000193309">
    <property type="component" value="Unassembled WGS sequence"/>
</dbReference>
<feature type="transmembrane region" description="Helical" evidence="9">
    <location>
        <begin position="227"/>
        <end position="255"/>
    </location>
</feature>
<feature type="transmembrane region" description="Helical" evidence="9">
    <location>
        <begin position="341"/>
        <end position="362"/>
    </location>
</feature>
<reference evidence="11" key="2">
    <citation type="submission" date="2017-04" db="EMBL/GenBank/DDBJ databases">
        <authorList>
            <person name="Afonso C.L."/>
            <person name="Miller P.J."/>
            <person name="Scott M.A."/>
            <person name="Spackman E."/>
            <person name="Goraichik I."/>
            <person name="Dimitrov K.M."/>
            <person name="Suarez D.L."/>
            <person name="Swayne D.E."/>
        </authorList>
    </citation>
    <scope>NUCLEOTIDE SEQUENCE [LARGE SCALE GENOMIC DNA]</scope>
    <source>
        <strain evidence="11">VDS</strain>
    </source>
</reference>
<reference evidence="12" key="1">
    <citation type="submission" date="2017-04" db="EMBL/GenBank/DDBJ databases">
        <authorList>
            <person name="Varghese N."/>
            <person name="Submissions S."/>
        </authorList>
    </citation>
    <scope>NUCLEOTIDE SEQUENCE [LARGE SCALE GENOMIC DNA]</scope>
    <source>
        <strain evidence="12">VDS</strain>
    </source>
</reference>
<feature type="transmembrane region" description="Helical" evidence="9">
    <location>
        <begin position="152"/>
        <end position="172"/>
    </location>
</feature>
<dbReference type="EMBL" id="JAAYSN010000215">
    <property type="protein sequence ID" value="NLP39671.1"/>
    <property type="molecule type" value="Genomic_DNA"/>
</dbReference>
<feature type="transmembrane region" description="Helical" evidence="9">
    <location>
        <begin position="192"/>
        <end position="215"/>
    </location>
</feature>
<keyword evidence="8 9" id="KW-0472">Membrane</keyword>
<dbReference type="GO" id="GO:0015818">
    <property type="term" value="P:isoleucine transport"/>
    <property type="evidence" value="ECO:0007669"/>
    <property type="project" value="TreeGrafter"/>
</dbReference>
<dbReference type="Proteomes" id="UP000568696">
    <property type="component" value="Unassembled WGS sequence"/>
</dbReference>
<proteinExistence type="inferred from homology"/>
<dbReference type="AlphaFoldDB" id="A0A1X7HZ55"/>
<evidence type="ECO:0000313" key="13">
    <source>
        <dbReference type="Proteomes" id="UP000568696"/>
    </source>
</evidence>
<evidence type="ECO:0000256" key="7">
    <source>
        <dbReference type="ARBA" id="ARBA00022989"/>
    </source>
</evidence>
<dbReference type="OrthoDB" id="9783920at2"/>
<feature type="transmembrane region" description="Helical" evidence="9">
    <location>
        <begin position="7"/>
        <end position="30"/>
    </location>
</feature>
<comment type="similarity">
    <text evidence="2">Belongs to the branched chain amino acid transporter family.</text>
</comment>
<evidence type="ECO:0000256" key="8">
    <source>
        <dbReference type="ARBA" id="ARBA00023136"/>
    </source>
</evidence>
<protein>
    <submittedName>
        <fullName evidence="10">Branched-chain amino acid transport system II carrier protein</fullName>
    </submittedName>
    <submittedName>
        <fullName evidence="11">Branched-chain amino acid:cation transporter, LIVCS family</fullName>
    </submittedName>
</protein>
<feature type="transmembrane region" description="Helical" evidence="9">
    <location>
        <begin position="282"/>
        <end position="302"/>
    </location>
</feature>
<evidence type="ECO:0000256" key="6">
    <source>
        <dbReference type="ARBA" id="ARBA00022970"/>
    </source>
</evidence>
<comment type="subcellular location">
    <subcellularLocation>
        <location evidence="1">Cell membrane</location>
        <topology evidence="1">Multi-pass membrane protein</topology>
    </subcellularLocation>
</comment>
<evidence type="ECO:0000256" key="5">
    <source>
        <dbReference type="ARBA" id="ARBA00022692"/>
    </source>
</evidence>
<evidence type="ECO:0000256" key="2">
    <source>
        <dbReference type="ARBA" id="ARBA00008540"/>
    </source>
</evidence>
<feature type="transmembrane region" description="Helical" evidence="9">
    <location>
        <begin position="78"/>
        <end position="100"/>
    </location>
</feature>
<dbReference type="GO" id="GO:0015190">
    <property type="term" value="F:L-leucine transmembrane transporter activity"/>
    <property type="evidence" value="ECO:0007669"/>
    <property type="project" value="TreeGrafter"/>
</dbReference>
<keyword evidence="4" id="KW-1003">Cell membrane</keyword>
<dbReference type="EMBL" id="FXAR01000001">
    <property type="protein sequence ID" value="SMG07319.1"/>
    <property type="molecule type" value="Genomic_DNA"/>
</dbReference>
<dbReference type="RefSeq" id="WP_085548431.1">
    <property type="nucleotide sequence ID" value="NZ_FXAR01000001.1"/>
</dbReference>
<dbReference type="STRING" id="1610489.SAMN06295981_0254"/>
<dbReference type="GO" id="GO:0005304">
    <property type="term" value="F:L-valine transmembrane transporter activity"/>
    <property type="evidence" value="ECO:0007669"/>
    <property type="project" value="TreeGrafter"/>
</dbReference>
<evidence type="ECO:0000313" key="12">
    <source>
        <dbReference type="Proteomes" id="UP000193309"/>
    </source>
</evidence>
<keyword evidence="6" id="KW-0029">Amino-acid transport</keyword>
<accession>A0A1X7HZ55</accession>
<dbReference type="NCBIfam" id="TIGR00796">
    <property type="entry name" value="livcs"/>
    <property type="match status" value="1"/>
</dbReference>
<keyword evidence="5 9" id="KW-0812">Transmembrane</keyword>
<feature type="transmembrane region" description="Helical" evidence="9">
    <location>
        <begin position="314"/>
        <end position="335"/>
    </location>
</feature>
<dbReference type="InterPro" id="IPR004685">
    <property type="entry name" value="Brnchd-chn_aa_trnsp_Livcs"/>
</dbReference>
<reference evidence="10 13" key="3">
    <citation type="journal article" date="2020" name="Biotechnol. Biofuels">
        <title>New insights from the biogas microbiome by comprehensive genome-resolved metagenomics of nearly 1600 species originating from multiple anaerobic digesters.</title>
        <authorList>
            <person name="Campanaro S."/>
            <person name="Treu L."/>
            <person name="Rodriguez-R L.M."/>
            <person name="Kovalovszki A."/>
            <person name="Ziels R.M."/>
            <person name="Maus I."/>
            <person name="Zhu X."/>
            <person name="Kougias P.G."/>
            <person name="Basile A."/>
            <person name="Luo G."/>
            <person name="Schluter A."/>
            <person name="Konstantinidis K.T."/>
            <person name="Angelidaki I."/>
        </authorList>
    </citation>
    <scope>NUCLEOTIDE SEQUENCE [LARGE SCALE GENOMIC DNA]</scope>
    <source>
        <strain evidence="10">AS23ysBPME_344</strain>
    </source>
</reference>
<gene>
    <name evidence="10" type="primary">brnQ</name>
    <name evidence="10" type="ORF">GX356_08155</name>
    <name evidence="11" type="ORF">SAMN06295981_0254</name>
</gene>
<evidence type="ECO:0000256" key="4">
    <source>
        <dbReference type="ARBA" id="ARBA00022475"/>
    </source>
</evidence>
<dbReference type="PANTHER" id="PTHR30588:SF0">
    <property type="entry name" value="BRANCHED-CHAIN AMINO ACID PERMEASE BRNQ"/>
    <property type="match status" value="1"/>
</dbReference>
<evidence type="ECO:0000256" key="9">
    <source>
        <dbReference type="SAM" id="Phobius"/>
    </source>
</evidence>
<evidence type="ECO:0000313" key="10">
    <source>
        <dbReference type="EMBL" id="NLP39671.1"/>
    </source>
</evidence>
<sequence>MRSRTSLGVTLLVTAFMLFSMFFGAGNLIFPPMLGVEAGTNFTPAMLGFLGTGVLLPVLGIIAIAISGDNLRDLAFRGGRIFGLVFPVVAYLAIGAFYALPRTGAVAYETALQPITGWDSVLASAAFNAVFFGVGLLLAWNPGSIVKNLGKFLTPALLALLAVLVVIAVTTFDGSPGAPAEKYATAPLATGLLEGYLTMDSIASLAFGIIVISALKSSGVPTGAPLVRGTILAGLGAGLLLGVIYVSLGVIGQIIPDPSLYDNGAGLLSDAANLAMGSTGQVIFGLIVLLACLTTAVGLIAATSEFFHVLVPRISYRAWAIGFTLLSFALATMGLDTVLSVAAPVIGFIYPPAIALIAVTLLQPLLHHRITMRWIFRLPIWTAVIWSALVTLGVDPLVAWSPLHDLSLGWVLPTVIALVIGALIDSRQKALQPA</sequence>
<feature type="transmembrane region" description="Helical" evidence="9">
    <location>
        <begin position="406"/>
        <end position="424"/>
    </location>
</feature>
<keyword evidence="3" id="KW-0813">Transport</keyword>
<dbReference type="GO" id="GO:0005886">
    <property type="term" value="C:plasma membrane"/>
    <property type="evidence" value="ECO:0007669"/>
    <property type="project" value="UniProtKB-SubCell"/>
</dbReference>
<organism evidence="11 12">
    <name type="scientific">Corynebacterium pollutisoli</name>
    <dbReference type="NCBI Taxonomy" id="1610489"/>
    <lineage>
        <taxon>Bacteria</taxon>
        <taxon>Bacillati</taxon>
        <taxon>Actinomycetota</taxon>
        <taxon>Actinomycetes</taxon>
        <taxon>Mycobacteriales</taxon>
        <taxon>Corynebacteriaceae</taxon>
        <taxon>Corynebacterium</taxon>
    </lineage>
</organism>
<feature type="transmembrane region" description="Helical" evidence="9">
    <location>
        <begin position="374"/>
        <end position="394"/>
    </location>
</feature>
<evidence type="ECO:0000256" key="1">
    <source>
        <dbReference type="ARBA" id="ARBA00004651"/>
    </source>
</evidence>
<keyword evidence="12" id="KW-1185">Reference proteome</keyword>
<dbReference type="PANTHER" id="PTHR30588">
    <property type="entry name" value="BRANCHED-CHAIN AMINO ACID TRANSPORT SYSTEM 2 CARRIER PROTEIN"/>
    <property type="match status" value="1"/>
</dbReference>
<evidence type="ECO:0000256" key="3">
    <source>
        <dbReference type="ARBA" id="ARBA00022448"/>
    </source>
</evidence>
<feature type="transmembrane region" description="Helical" evidence="9">
    <location>
        <begin position="42"/>
        <end position="66"/>
    </location>
</feature>